<protein>
    <submittedName>
        <fullName evidence="1">Uncharacterized protein</fullName>
    </submittedName>
</protein>
<evidence type="ECO:0000313" key="1">
    <source>
        <dbReference type="EMBL" id="KAG0412629.1"/>
    </source>
</evidence>
<evidence type="ECO:0000313" key="2">
    <source>
        <dbReference type="Proteomes" id="UP000805193"/>
    </source>
</evidence>
<sequence length="484" mass="53304">SHTLVGPAVADVFPQEVADQIYLESRGHFSNCLFYQGLESMVQSYFDMLRRLQAKGSVGQRHSGNAGPNAGLIVGIVFGVLALMVLVAGTLFFLVNRCGDAGNFPGKSLPDAWRTLKRQRQGRRRTVQDRPLASVVVPAESVRTPAEVTCSPDEREHLRNGSCDSPVTVDHVANEHGSGYATEDSLNPASEDEGSSSDAEDSEGGSTAEVSSSAADSVADEAAQPTAERGKLDAVLAGAREPMPSGPAVVAEALCLGLLLLASSVSAARAGTRPHPGGNQRTLLRPLPSHDLPVIDLVEPAGHVYDPGPEDLDITRLQRTLAGHFDPKFMAVHRPKESFMHPNGSLQPGFRLKKGRLVPARPMPRDLQRIRLKGLDFPGGIKVRLDLGRKLRRKLRQLLWTYTYCPLVYRWKDLGLRFWPRWIREGRCYNSRRSCSFPPGMTCREKTSAEKTVLRWHCRDWTQRRQCRWIPATLSVLVECSCSC</sequence>
<gene>
    <name evidence="1" type="ORF">HPB47_010221</name>
</gene>
<comment type="caution">
    <text evidence="1">The sequence shown here is derived from an EMBL/GenBank/DDBJ whole genome shotgun (WGS) entry which is preliminary data.</text>
</comment>
<keyword evidence="2" id="KW-1185">Reference proteome</keyword>
<name>A0AC60NZQ4_IXOPE</name>
<accession>A0AC60NZQ4</accession>
<organism evidence="1 2">
    <name type="scientific">Ixodes persulcatus</name>
    <name type="common">Taiga tick</name>
    <dbReference type="NCBI Taxonomy" id="34615"/>
    <lineage>
        <taxon>Eukaryota</taxon>
        <taxon>Metazoa</taxon>
        <taxon>Ecdysozoa</taxon>
        <taxon>Arthropoda</taxon>
        <taxon>Chelicerata</taxon>
        <taxon>Arachnida</taxon>
        <taxon>Acari</taxon>
        <taxon>Parasitiformes</taxon>
        <taxon>Ixodida</taxon>
        <taxon>Ixodoidea</taxon>
        <taxon>Ixodidae</taxon>
        <taxon>Ixodinae</taxon>
        <taxon>Ixodes</taxon>
    </lineage>
</organism>
<dbReference type="EMBL" id="JABSTQ010011333">
    <property type="protein sequence ID" value="KAG0412629.1"/>
    <property type="molecule type" value="Genomic_DNA"/>
</dbReference>
<dbReference type="Proteomes" id="UP000805193">
    <property type="component" value="Unassembled WGS sequence"/>
</dbReference>
<proteinExistence type="predicted"/>
<reference evidence="1 2" key="1">
    <citation type="journal article" date="2020" name="Cell">
        <title>Large-Scale Comparative Analyses of Tick Genomes Elucidate Their Genetic Diversity and Vector Capacities.</title>
        <authorList>
            <consortium name="Tick Genome and Microbiome Consortium (TIGMIC)"/>
            <person name="Jia N."/>
            <person name="Wang J."/>
            <person name="Shi W."/>
            <person name="Du L."/>
            <person name="Sun Y."/>
            <person name="Zhan W."/>
            <person name="Jiang J.F."/>
            <person name="Wang Q."/>
            <person name="Zhang B."/>
            <person name="Ji P."/>
            <person name="Bell-Sakyi L."/>
            <person name="Cui X.M."/>
            <person name="Yuan T.T."/>
            <person name="Jiang B.G."/>
            <person name="Yang W.F."/>
            <person name="Lam T.T."/>
            <person name="Chang Q.C."/>
            <person name="Ding S.J."/>
            <person name="Wang X.J."/>
            <person name="Zhu J.G."/>
            <person name="Ruan X.D."/>
            <person name="Zhao L."/>
            <person name="Wei J.T."/>
            <person name="Ye R.Z."/>
            <person name="Que T.C."/>
            <person name="Du C.H."/>
            <person name="Zhou Y.H."/>
            <person name="Cheng J.X."/>
            <person name="Dai P.F."/>
            <person name="Guo W.B."/>
            <person name="Han X.H."/>
            <person name="Huang E.J."/>
            <person name="Li L.F."/>
            <person name="Wei W."/>
            <person name="Gao Y.C."/>
            <person name="Liu J.Z."/>
            <person name="Shao H.Z."/>
            <person name="Wang X."/>
            <person name="Wang C.C."/>
            <person name="Yang T.C."/>
            <person name="Huo Q.B."/>
            <person name="Li W."/>
            <person name="Chen H.Y."/>
            <person name="Chen S.E."/>
            <person name="Zhou L.G."/>
            <person name="Ni X.B."/>
            <person name="Tian J.H."/>
            <person name="Sheng Y."/>
            <person name="Liu T."/>
            <person name="Pan Y.S."/>
            <person name="Xia L.Y."/>
            <person name="Li J."/>
            <person name="Zhao F."/>
            <person name="Cao W.C."/>
        </authorList>
    </citation>
    <scope>NUCLEOTIDE SEQUENCE [LARGE SCALE GENOMIC DNA]</scope>
    <source>
        <strain evidence="1">Iper-2018</strain>
    </source>
</reference>
<feature type="non-terminal residue" evidence="1">
    <location>
        <position position="1"/>
    </location>
</feature>